<name>A0A5C7A4M9_9GAMM</name>
<dbReference type="InterPro" id="IPR036046">
    <property type="entry name" value="Acylphosphatase-like_dom_sf"/>
</dbReference>
<sequence>MSTFTGTSNSEAVDLYQFVYISRITSTGLSGASTLNDIAETSIKNNKNNHITGILCYGNGYFFQCIEGTEQALTNLKNQLLMDDRHKDLQTLSFSAIEARRFQSWSLRSIVLERWLIKDPTMKALMPFKPYAWSMEESKQFLELLQHYYENQEQKDEVDMQPIKYNALGITLFKVVGQHQAFFLIQTVLSILILLTLLWFILSDKLYFFS</sequence>
<dbReference type="GO" id="GO:0009882">
    <property type="term" value="F:blue light photoreceptor activity"/>
    <property type="evidence" value="ECO:0007669"/>
    <property type="project" value="InterPro"/>
</dbReference>
<accession>A0A5C7A4M9</accession>
<dbReference type="Proteomes" id="UP000321903">
    <property type="component" value="Unassembled WGS sequence"/>
</dbReference>
<dbReference type="InterPro" id="IPR007024">
    <property type="entry name" value="BLUF_domain"/>
</dbReference>
<dbReference type="OrthoDB" id="557705at2"/>
<feature type="transmembrane region" description="Helical" evidence="1">
    <location>
        <begin position="181"/>
        <end position="202"/>
    </location>
</feature>
<dbReference type="Gene3D" id="3.30.70.100">
    <property type="match status" value="1"/>
</dbReference>
<gene>
    <name evidence="3" type="ORF">ES754_05540</name>
</gene>
<keyword evidence="1" id="KW-1133">Transmembrane helix</keyword>
<dbReference type="SMART" id="SM01034">
    <property type="entry name" value="BLUF"/>
    <property type="match status" value="1"/>
</dbReference>
<reference evidence="3 4" key="1">
    <citation type="submission" date="2019-08" db="EMBL/GenBank/DDBJ databases">
        <title>Genome sequence of Psychrobacter frigidicola ACAM304 (type strain).</title>
        <authorList>
            <person name="Bowman J.P."/>
        </authorList>
    </citation>
    <scope>NUCLEOTIDE SEQUENCE [LARGE SCALE GENOMIC DNA]</scope>
    <source>
        <strain evidence="3 4">ACAM 304</strain>
    </source>
</reference>
<dbReference type="GO" id="GO:0071949">
    <property type="term" value="F:FAD binding"/>
    <property type="evidence" value="ECO:0007669"/>
    <property type="project" value="InterPro"/>
</dbReference>
<evidence type="ECO:0000313" key="3">
    <source>
        <dbReference type="EMBL" id="TXD98381.1"/>
    </source>
</evidence>
<protein>
    <submittedName>
        <fullName evidence="3">BLUF domain-containing protein</fullName>
    </submittedName>
</protein>
<evidence type="ECO:0000259" key="2">
    <source>
        <dbReference type="PROSITE" id="PS50925"/>
    </source>
</evidence>
<feature type="domain" description="BLUF" evidence="2">
    <location>
        <begin position="15"/>
        <end position="108"/>
    </location>
</feature>
<evidence type="ECO:0000313" key="4">
    <source>
        <dbReference type="Proteomes" id="UP000321903"/>
    </source>
</evidence>
<comment type="caution">
    <text evidence="3">The sequence shown here is derived from an EMBL/GenBank/DDBJ whole genome shotgun (WGS) entry which is preliminary data.</text>
</comment>
<dbReference type="Pfam" id="PF04940">
    <property type="entry name" value="BLUF"/>
    <property type="match status" value="1"/>
</dbReference>
<dbReference type="EMBL" id="VORZ01000001">
    <property type="protein sequence ID" value="TXD98381.1"/>
    <property type="molecule type" value="Genomic_DNA"/>
</dbReference>
<dbReference type="RefSeq" id="WP_147222791.1">
    <property type="nucleotide sequence ID" value="NZ_CAJGYY010000001.1"/>
</dbReference>
<keyword evidence="1" id="KW-0812">Transmembrane</keyword>
<keyword evidence="1" id="KW-0472">Membrane</keyword>
<dbReference type="AlphaFoldDB" id="A0A5C7A4M9"/>
<keyword evidence="4" id="KW-1185">Reference proteome</keyword>
<dbReference type="PROSITE" id="PS50925">
    <property type="entry name" value="BLUF"/>
    <property type="match status" value="1"/>
</dbReference>
<organism evidence="3 4">
    <name type="scientific">Psychrobacter frigidicola</name>
    <dbReference type="NCBI Taxonomy" id="45611"/>
    <lineage>
        <taxon>Bacteria</taxon>
        <taxon>Pseudomonadati</taxon>
        <taxon>Pseudomonadota</taxon>
        <taxon>Gammaproteobacteria</taxon>
        <taxon>Moraxellales</taxon>
        <taxon>Moraxellaceae</taxon>
        <taxon>Psychrobacter</taxon>
    </lineage>
</organism>
<dbReference type="SUPFAM" id="SSF54975">
    <property type="entry name" value="Acylphosphatase/BLUF domain-like"/>
    <property type="match status" value="1"/>
</dbReference>
<evidence type="ECO:0000256" key="1">
    <source>
        <dbReference type="SAM" id="Phobius"/>
    </source>
</evidence>
<proteinExistence type="predicted"/>